<name>A0A2T5P9U4_9PSED</name>
<reference evidence="3 4" key="1">
    <citation type="submission" date="2018-04" db="EMBL/GenBank/DDBJ databases">
        <title>Pseudomonas sp. nov., isolated from mangrove soil.</title>
        <authorList>
            <person name="Chen C."/>
        </authorList>
    </citation>
    <scope>NUCLEOTIDE SEQUENCE [LARGE SCALE GENOMIC DNA]</scope>
    <source>
        <strain evidence="3 4">TC-11</strain>
    </source>
</reference>
<dbReference type="OrthoDB" id="6998372at2"/>
<evidence type="ECO:0000313" key="4">
    <source>
        <dbReference type="Proteomes" id="UP000244064"/>
    </source>
</evidence>
<feature type="chain" id="PRO_5015710741" evidence="1">
    <location>
        <begin position="21"/>
        <end position="1064"/>
    </location>
</feature>
<dbReference type="NCBIfam" id="TIGR01414">
    <property type="entry name" value="autotrans_barl"/>
    <property type="match status" value="1"/>
</dbReference>
<dbReference type="SUPFAM" id="SSF103515">
    <property type="entry name" value="Autotransporter"/>
    <property type="match status" value="1"/>
</dbReference>
<organism evidence="3 4">
    <name type="scientific">Pseudomonas mangrovi</name>
    <dbReference type="NCBI Taxonomy" id="2161748"/>
    <lineage>
        <taxon>Bacteria</taxon>
        <taxon>Pseudomonadati</taxon>
        <taxon>Pseudomonadota</taxon>
        <taxon>Gammaproteobacteria</taxon>
        <taxon>Pseudomonadales</taxon>
        <taxon>Pseudomonadaceae</taxon>
        <taxon>Pseudomonas</taxon>
    </lineage>
</organism>
<dbReference type="Gene3D" id="2.40.128.130">
    <property type="entry name" value="Autotransporter beta-domain"/>
    <property type="match status" value="1"/>
</dbReference>
<dbReference type="Proteomes" id="UP000244064">
    <property type="component" value="Unassembled WGS sequence"/>
</dbReference>
<feature type="domain" description="Autotransporter" evidence="2">
    <location>
        <begin position="792"/>
        <end position="1064"/>
    </location>
</feature>
<dbReference type="InterPro" id="IPR006315">
    <property type="entry name" value="OM_autotransptr_brl_dom"/>
</dbReference>
<keyword evidence="4" id="KW-1185">Reference proteome</keyword>
<evidence type="ECO:0000259" key="2">
    <source>
        <dbReference type="PROSITE" id="PS51208"/>
    </source>
</evidence>
<dbReference type="InterPro" id="IPR036709">
    <property type="entry name" value="Autotransporte_beta_dom_sf"/>
</dbReference>
<dbReference type="RefSeq" id="WP_108107181.1">
    <property type="nucleotide sequence ID" value="NZ_QASN01000017.1"/>
</dbReference>
<sequence length="1064" mass="106795">MASHLLSKSLIALSVLAAHAHLSAQTIDLGGAPLNINTPYLEQLTVTGTYNFAAPIPAFVGITLANGASLPAGLTLDATLSIQTTGLAFGFYSHPGFSVPLDGDLINQGTLQASGATNAAAMMLNPARVTGSVINEGVLRATTTGSDPAHGAAGLQVITSQATSGTVGGNVENRGEIEVNGFNSSGLLITGDATIGGSLLNSGQIDINGAGSRGMAAAGSAPGTLQVNGSVENSGDIRVTSAGSPSRSASMLVFNTEVLGAVRNLGTLEGSGGERMGGISIVSSQVTSVSNGATGVIDNSAASTSGIYFEASQASGLVSNQGKIEVTGSDAFTGAGTGSGGMSIVDSQLDAGLSNSGEIIGRGANPLSGVAGMSLLGSSASFLHNTGSLDLAGFESSGIYLYDSQVNGSVLNSGDIKVVSDASAYPAAGIVAVGSTVVGGVSNTGTVDVSGVGASGVALRNGTVSSLSNSGSINAAAGAGVYLDGVTLAALTNTGSIVGGTYGIHRTGSAFGLQINHDGGLIEGSTAAILAENASLNWTAGTIRGDLEGLYVVNVLGDVVFDGAYIRTQEVEISGASGGQPAGRLALQRAHTQIDGGLFLGTGTSVDMLISTAQTNPNQAILAVSGQAEFLAGSQLRLSASADDFSANGAQYTLISAGSILDGGLGVVSNSALLNVDSFNVDAAGSRTVTAVVSRKSAGEIEQVLDQAGASGNGISAALPFTTSVLSQLDSSDPLFQAFANASPEELAALAEQLTPEVNGGATQAAMGSQSLVNGVTSSRTGGGGKGMSSGDVLQQTGVWLLGLGSNADQDRRNGIAGFDAETRGFAIGADGKLNPQTTIGLAYANLQTEVKSQTGNTSDVDGHAFTLYGGYEESGYFLDGSLTYGINDNSAKRYVAGTRVKGDFDSELFGINLLAGYGLQLNSEWLFEPRIAARYSRLDIDSYSEKGSAAALQVGAQRYEVAELGAGVRLAGNFALGQGNLQPELRVMGYHDFIADQASSTSAFLLGGSPFVTTGAKPARNSYEAGVGLNYHLGALSMGVSYDYLGKQDFSADTLQASVRYNF</sequence>
<dbReference type="PROSITE" id="PS51208">
    <property type="entry name" value="AUTOTRANSPORTER"/>
    <property type="match status" value="1"/>
</dbReference>
<dbReference type="AlphaFoldDB" id="A0A2T5P9U4"/>
<evidence type="ECO:0000256" key="1">
    <source>
        <dbReference type="SAM" id="SignalP"/>
    </source>
</evidence>
<dbReference type="EMBL" id="QASN01000017">
    <property type="protein sequence ID" value="PTU74485.1"/>
    <property type="molecule type" value="Genomic_DNA"/>
</dbReference>
<dbReference type="SMART" id="SM00869">
    <property type="entry name" value="Autotransporter"/>
    <property type="match status" value="1"/>
</dbReference>
<evidence type="ECO:0000313" key="3">
    <source>
        <dbReference type="EMBL" id="PTU74485.1"/>
    </source>
</evidence>
<feature type="signal peptide" evidence="1">
    <location>
        <begin position="1"/>
        <end position="20"/>
    </location>
</feature>
<gene>
    <name evidence="3" type="ORF">DBO85_10380</name>
</gene>
<dbReference type="InterPro" id="IPR005546">
    <property type="entry name" value="Autotransporte_beta"/>
</dbReference>
<comment type="caution">
    <text evidence="3">The sequence shown here is derived from an EMBL/GenBank/DDBJ whole genome shotgun (WGS) entry which is preliminary data.</text>
</comment>
<dbReference type="Pfam" id="PF03797">
    <property type="entry name" value="Autotransporter"/>
    <property type="match status" value="1"/>
</dbReference>
<protein>
    <submittedName>
        <fullName evidence="3">Autotransporter domain-containing protein</fullName>
    </submittedName>
</protein>
<dbReference type="GO" id="GO:0019867">
    <property type="term" value="C:outer membrane"/>
    <property type="evidence" value="ECO:0007669"/>
    <property type="project" value="InterPro"/>
</dbReference>
<keyword evidence="1" id="KW-0732">Signal</keyword>
<accession>A0A2T5P9U4</accession>
<proteinExistence type="predicted"/>